<feature type="domain" description="Transcription regulator PadR N-terminal" evidence="1">
    <location>
        <begin position="11"/>
        <end position="79"/>
    </location>
</feature>
<keyword evidence="3" id="KW-1185">Reference proteome</keyword>
<evidence type="ECO:0000313" key="2">
    <source>
        <dbReference type="EMBL" id="ELY99578.1"/>
    </source>
</evidence>
<organism evidence="2 3">
    <name type="scientific">Natrialba aegyptia DSM 13077</name>
    <dbReference type="NCBI Taxonomy" id="1227491"/>
    <lineage>
        <taxon>Archaea</taxon>
        <taxon>Methanobacteriati</taxon>
        <taxon>Methanobacteriota</taxon>
        <taxon>Stenosarchaea group</taxon>
        <taxon>Halobacteria</taxon>
        <taxon>Halobacteriales</taxon>
        <taxon>Natrialbaceae</taxon>
        <taxon>Natrialba</taxon>
    </lineage>
</organism>
<dbReference type="InterPro" id="IPR036388">
    <property type="entry name" value="WH-like_DNA-bd_sf"/>
</dbReference>
<dbReference type="EMBL" id="AOIP01000056">
    <property type="protein sequence ID" value="ELY99578.1"/>
    <property type="molecule type" value="Genomic_DNA"/>
</dbReference>
<accession>M0AQD0</accession>
<gene>
    <name evidence="2" type="ORF">C480_19944</name>
</gene>
<dbReference type="AlphaFoldDB" id="M0AQD0"/>
<dbReference type="InterPro" id="IPR005149">
    <property type="entry name" value="Tscrpt_reg_PadR_N"/>
</dbReference>
<sequence length="161" mass="18719">MYDLTGFQRDLLYVIAGQDVPHGLAIKDELEAHYETEINHGRLYPNLDTLVDKGLVEKGQKDRRTNVYSASRRGTREIETLDRSYNFSDEQMNQLSEFDIGQRMILYGGEAYWPIELWGAPCGIGLGDRHWLDRYGQAWGPCSRDRVRRVGRQARRRWVLG</sequence>
<name>M0AQD0_9EURY</name>
<proteinExistence type="predicted"/>
<dbReference type="Pfam" id="PF03551">
    <property type="entry name" value="PadR"/>
    <property type="match status" value="1"/>
</dbReference>
<dbReference type="Gene3D" id="1.10.10.10">
    <property type="entry name" value="Winged helix-like DNA-binding domain superfamily/Winged helix DNA-binding domain"/>
    <property type="match status" value="1"/>
</dbReference>
<dbReference type="Proteomes" id="UP000011591">
    <property type="component" value="Unassembled WGS sequence"/>
</dbReference>
<dbReference type="InterPro" id="IPR036390">
    <property type="entry name" value="WH_DNA-bd_sf"/>
</dbReference>
<evidence type="ECO:0000259" key="1">
    <source>
        <dbReference type="Pfam" id="PF03551"/>
    </source>
</evidence>
<evidence type="ECO:0000313" key="3">
    <source>
        <dbReference type="Proteomes" id="UP000011591"/>
    </source>
</evidence>
<reference evidence="2 3" key="1">
    <citation type="journal article" date="2014" name="PLoS Genet.">
        <title>Phylogenetically driven sequencing of extremely halophilic archaea reveals strategies for static and dynamic osmo-response.</title>
        <authorList>
            <person name="Becker E.A."/>
            <person name="Seitzer P.M."/>
            <person name="Tritt A."/>
            <person name="Larsen D."/>
            <person name="Krusor M."/>
            <person name="Yao A.I."/>
            <person name="Wu D."/>
            <person name="Madern D."/>
            <person name="Eisen J.A."/>
            <person name="Darling A.E."/>
            <person name="Facciotti M.T."/>
        </authorList>
    </citation>
    <scope>NUCLEOTIDE SEQUENCE [LARGE SCALE GENOMIC DNA]</scope>
    <source>
        <strain evidence="2 3">DSM 13077</strain>
    </source>
</reference>
<protein>
    <submittedName>
        <fullName evidence="2">Transcriptional regulator, PadR-like family protein</fullName>
    </submittedName>
</protein>
<dbReference type="SUPFAM" id="SSF46785">
    <property type="entry name" value="Winged helix' DNA-binding domain"/>
    <property type="match status" value="1"/>
</dbReference>
<comment type="caution">
    <text evidence="2">The sequence shown here is derived from an EMBL/GenBank/DDBJ whole genome shotgun (WGS) entry which is preliminary data.</text>
</comment>